<keyword evidence="1" id="KW-0732">Signal</keyword>
<evidence type="ECO:0000256" key="1">
    <source>
        <dbReference type="SAM" id="SignalP"/>
    </source>
</evidence>
<feature type="chain" id="PRO_5046538329" evidence="1">
    <location>
        <begin position="32"/>
        <end position="434"/>
    </location>
</feature>
<accession>A0ABQ8S8Z7</accession>
<evidence type="ECO:0000313" key="2">
    <source>
        <dbReference type="EMBL" id="KAJ4430403.1"/>
    </source>
</evidence>
<sequence>MLQQRVTFAQIQGRFAFSMSLCLLAAARVYSKSVLCSIVGRKEEQNLEDPLAPSSRRLSTQSFRIQQKECPKRSKKSNRTKTFDFRCKLRNNEGQTKAKNGERKQEQCNVDEIGDSEMVFGEMRPRIRHRLPGIHLTVGENLGRNPNSSADERRNLDVNVSGSIPRYSFSFYCDSIFCKEGALAIPLKSVLERTAKAIEKREKSIPSDDRGFQAALMLFRRRVVYEDRRYDTAKPQKNLNHVTRPDRVSNPGYLVSQPDALTITPQHSKHIPRIWKRWNWCIFRRGRQLMQRSMRHRRRECNRVMLERECRLNELKSKSNSPQNETSRQKIYAILQRLSARFDSDSVSICNVMYHSFSQLGASERTDGFQTIDTQRGEIYSEGDHDCWVSQRMQFQLRTWCWSGVQRAFIVETFLKNEESVIATQDSFRHRMSR</sequence>
<evidence type="ECO:0000313" key="3">
    <source>
        <dbReference type="Proteomes" id="UP001148838"/>
    </source>
</evidence>
<feature type="signal peptide" evidence="1">
    <location>
        <begin position="1"/>
        <end position="31"/>
    </location>
</feature>
<keyword evidence="3" id="KW-1185">Reference proteome</keyword>
<reference evidence="2 3" key="1">
    <citation type="journal article" date="2022" name="Allergy">
        <title>Genome assembly and annotation of Periplaneta americana reveal a comprehensive cockroach allergen profile.</title>
        <authorList>
            <person name="Wang L."/>
            <person name="Xiong Q."/>
            <person name="Saelim N."/>
            <person name="Wang L."/>
            <person name="Nong W."/>
            <person name="Wan A.T."/>
            <person name="Shi M."/>
            <person name="Liu X."/>
            <person name="Cao Q."/>
            <person name="Hui J.H.L."/>
            <person name="Sookrung N."/>
            <person name="Leung T.F."/>
            <person name="Tungtrongchitr A."/>
            <person name="Tsui S.K.W."/>
        </authorList>
    </citation>
    <scope>NUCLEOTIDE SEQUENCE [LARGE SCALE GENOMIC DNA]</scope>
    <source>
        <strain evidence="2">PWHHKU_190912</strain>
    </source>
</reference>
<protein>
    <submittedName>
        <fullName evidence="2">Uncharacterized protein</fullName>
    </submittedName>
</protein>
<gene>
    <name evidence="2" type="ORF">ANN_22619</name>
</gene>
<proteinExistence type="predicted"/>
<dbReference type="EMBL" id="JAJSOF020000033">
    <property type="protein sequence ID" value="KAJ4430403.1"/>
    <property type="molecule type" value="Genomic_DNA"/>
</dbReference>
<comment type="caution">
    <text evidence="2">The sequence shown here is derived from an EMBL/GenBank/DDBJ whole genome shotgun (WGS) entry which is preliminary data.</text>
</comment>
<dbReference type="Proteomes" id="UP001148838">
    <property type="component" value="Unassembled WGS sequence"/>
</dbReference>
<name>A0ABQ8S8Z7_PERAM</name>
<organism evidence="2 3">
    <name type="scientific">Periplaneta americana</name>
    <name type="common">American cockroach</name>
    <name type="synonym">Blatta americana</name>
    <dbReference type="NCBI Taxonomy" id="6978"/>
    <lineage>
        <taxon>Eukaryota</taxon>
        <taxon>Metazoa</taxon>
        <taxon>Ecdysozoa</taxon>
        <taxon>Arthropoda</taxon>
        <taxon>Hexapoda</taxon>
        <taxon>Insecta</taxon>
        <taxon>Pterygota</taxon>
        <taxon>Neoptera</taxon>
        <taxon>Polyneoptera</taxon>
        <taxon>Dictyoptera</taxon>
        <taxon>Blattodea</taxon>
        <taxon>Blattoidea</taxon>
        <taxon>Blattidae</taxon>
        <taxon>Blattinae</taxon>
        <taxon>Periplaneta</taxon>
    </lineage>
</organism>